<evidence type="ECO:0000256" key="2">
    <source>
        <dbReference type="ARBA" id="ARBA00034233"/>
    </source>
</evidence>
<name>A0A2V3V5F7_9SPHN</name>
<dbReference type="Proteomes" id="UP000248014">
    <property type="component" value="Unassembled WGS sequence"/>
</dbReference>
<evidence type="ECO:0000256" key="3">
    <source>
        <dbReference type="ARBA" id="ARBA00034240"/>
    </source>
</evidence>
<evidence type="ECO:0000256" key="1">
    <source>
        <dbReference type="ARBA" id="ARBA00022801"/>
    </source>
</evidence>
<evidence type="ECO:0000256" key="9">
    <source>
        <dbReference type="SAM" id="MobiDB-lite"/>
    </source>
</evidence>
<dbReference type="InterPro" id="IPR056175">
    <property type="entry name" value="Acb1-like_C"/>
</dbReference>
<comment type="catalytic activity">
    <reaction evidence="5">
        <text>3',3'-cGAMP + H2O = G[3'-5']pAp[3'] + H(+)</text>
        <dbReference type="Rhea" id="RHEA:72831"/>
        <dbReference type="ChEBI" id="CHEBI:15377"/>
        <dbReference type="ChEBI" id="CHEBI:15378"/>
        <dbReference type="ChEBI" id="CHEBI:71501"/>
        <dbReference type="ChEBI" id="CHEBI:192497"/>
    </reaction>
    <physiologicalReaction direction="left-to-right" evidence="5">
        <dbReference type="Rhea" id="RHEA:72832"/>
    </physiologicalReaction>
</comment>
<evidence type="ECO:0000313" key="12">
    <source>
        <dbReference type="EMBL" id="PXW75968.1"/>
    </source>
</evidence>
<gene>
    <name evidence="12" type="ORF">C7451_106132</name>
</gene>
<evidence type="ECO:0000256" key="8">
    <source>
        <dbReference type="ARBA" id="ARBA00048123"/>
    </source>
</evidence>
<organism evidence="12 13">
    <name type="scientific">Blastomonas natatoria</name>
    <dbReference type="NCBI Taxonomy" id="34015"/>
    <lineage>
        <taxon>Bacteria</taxon>
        <taxon>Pseudomonadati</taxon>
        <taxon>Pseudomonadota</taxon>
        <taxon>Alphaproteobacteria</taxon>
        <taxon>Sphingomonadales</taxon>
        <taxon>Sphingomonadaceae</taxon>
        <taxon>Blastomonas</taxon>
    </lineage>
</organism>
<accession>A0A2V3V5F7</accession>
<comment type="catalytic activity">
    <reaction evidence="2">
        <text>3',3',3'-cAAG + H2O = G[3'-5']pA[3'-5']pAp[3'] + H(+)</text>
        <dbReference type="Rhea" id="RHEA:72863"/>
        <dbReference type="ChEBI" id="CHEBI:15377"/>
        <dbReference type="ChEBI" id="CHEBI:15378"/>
        <dbReference type="ChEBI" id="CHEBI:143810"/>
        <dbReference type="ChEBI" id="CHEBI:192532"/>
    </reaction>
    <physiologicalReaction direction="left-to-right" evidence="2">
        <dbReference type="Rhea" id="RHEA:72864"/>
    </physiologicalReaction>
</comment>
<evidence type="ECO:0000256" key="4">
    <source>
        <dbReference type="ARBA" id="ARBA00034244"/>
    </source>
</evidence>
<evidence type="ECO:0000256" key="5">
    <source>
        <dbReference type="ARBA" id="ARBA00034283"/>
    </source>
</evidence>
<evidence type="ECO:0000259" key="11">
    <source>
        <dbReference type="Pfam" id="PF23474"/>
    </source>
</evidence>
<dbReference type="OrthoDB" id="7491028at2"/>
<comment type="catalytic activity">
    <reaction evidence="8">
        <text>3',3'-cUAMP + H2O = U[3'-5']pAp[3'] + H(+)</text>
        <dbReference type="Rhea" id="RHEA:72835"/>
        <dbReference type="ChEBI" id="CHEBI:15377"/>
        <dbReference type="ChEBI" id="CHEBI:15378"/>
        <dbReference type="ChEBI" id="CHEBI:143809"/>
        <dbReference type="ChEBI" id="CHEBI:192498"/>
    </reaction>
    <physiologicalReaction direction="left-to-right" evidence="8">
        <dbReference type="Rhea" id="RHEA:72836"/>
    </physiologicalReaction>
</comment>
<evidence type="ECO:0000313" key="13">
    <source>
        <dbReference type="Proteomes" id="UP000248014"/>
    </source>
</evidence>
<reference evidence="12 13" key="1">
    <citation type="submission" date="2018-05" db="EMBL/GenBank/DDBJ databases">
        <title>Genomic Encyclopedia of Type Strains, Phase IV (KMG-IV): sequencing the most valuable type-strain genomes for metagenomic binning, comparative biology and taxonomic classification.</title>
        <authorList>
            <person name="Goeker M."/>
        </authorList>
    </citation>
    <scope>NUCLEOTIDE SEQUENCE [LARGE SCALE GENOMIC DNA]</scope>
    <source>
        <strain evidence="12 13">DSM 3183</strain>
    </source>
</reference>
<dbReference type="Pfam" id="PF23474">
    <property type="entry name" value="Acb1"/>
    <property type="match status" value="1"/>
</dbReference>
<dbReference type="GO" id="GO:0016787">
    <property type="term" value="F:hydrolase activity"/>
    <property type="evidence" value="ECO:0007669"/>
    <property type="project" value="UniProtKB-KW"/>
</dbReference>
<evidence type="ECO:0000259" key="10">
    <source>
        <dbReference type="Pfam" id="PF06381"/>
    </source>
</evidence>
<dbReference type="Pfam" id="PF06381">
    <property type="entry name" value="Phage_portal_3"/>
    <property type="match status" value="1"/>
</dbReference>
<evidence type="ECO:0000256" key="6">
    <source>
        <dbReference type="ARBA" id="ARBA00034316"/>
    </source>
</evidence>
<comment type="catalytic activity">
    <reaction evidence="3">
        <text>3',3',3'-c-tri-AMP + H2O = A[3'-5']pA[3'-5']pAp[3'] + H(+)</text>
        <dbReference type="Rhea" id="RHEA:72859"/>
        <dbReference type="ChEBI" id="CHEBI:15377"/>
        <dbReference type="ChEBI" id="CHEBI:15378"/>
        <dbReference type="ChEBI" id="CHEBI:192523"/>
        <dbReference type="ChEBI" id="CHEBI:192530"/>
    </reaction>
    <physiologicalReaction direction="left-to-right" evidence="3">
        <dbReference type="Rhea" id="RHEA:72860"/>
    </physiologicalReaction>
</comment>
<sequence>MGNLLTMAKDRLMNAIAGTGTGRDPRTANAYTAVPMNQHQIAAAYSGSPLMRKIVQIPAMDMVREWREWKLDAEQITAVEALEKRLMIRQKVRQVEVLRGIGGGALILGLPGNPSEPAPENISRNQLAYVNVVSRWHLGFSQYQEDAREPGYLDPIMWTLTGQGGQQTLHPSRVIPFRADTTASLAMITNTGHDAYWGESTVQQVLDAVQDNDSARSSFAALVNKARTLRIGIPRLMELASTQAGTDQVSARMSILAMAESIHNAFIYDAGDAEGKGGEKIDDSSYSFAGAKDILNSYGEFVAAVSDIPATRLLGRAPEGMNSSGESQQTDWNKKIRAMQELDLAPCLERFDRYLLQSAIGSVPDGQWYEWAPLDLPDQKAEAERRKAEAETIKIIQETATIPDRAFAQAVQSWAIDEGMWPELEAALMPLSDDERYGLEQADPSDDDLGGNSAEGGDPDPANGASVDDSRRMNDATPRPLYVHRKLLNSADLIAWAKAQGIATTIDGSDMHVTIAFSRQPIDWLKVEANDWNEEKDGTLVINPGGPRLVERLGKDGEAVVLLFGSSRLSWRHEQIRNAGASWDWPEYQPHVTISYNAPEVDVDAIEPYRGVLRFGPEIFEDLDDDWKAKVKES</sequence>
<dbReference type="EMBL" id="QJJM01000006">
    <property type="protein sequence ID" value="PXW75968.1"/>
    <property type="molecule type" value="Genomic_DNA"/>
</dbReference>
<protein>
    <recommendedName>
        <fullName evidence="7">Anti-CBASS protein Acb1</fullName>
    </recommendedName>
</protein>
<feature type="domain" description="Anti-CBASS protein Acb1-like N-terminal" evidence="10">
    <location>
        <begin position="40"/>
        <end position="394"/>
    </location>
</feature>
<comment type="caution">
    <text evidence="12">The sequence shown here is derived from an EMBL/GenBank/DDBJ whole genome shotgun (WGS) entry which is preliminary data.</text>
</comment>
<evidence type="ECO:0000256" key="7">
    <source>
        <dbReference type="ARBA" id="ARBA00034343"/>
    </source>
</evidence>
<proteinExistence type="inferred from homology"/>
<comment type="similarity">
    <text evidence="6">Belongs to the anti-CBASS protein Acb1 family.</text>
</comment>
<dbReference type="AlphaFoldDB" id="A0A2V3V5F7"/>
<keyword evidence="1" id="KW-0378">Hydrolase</keyword>
<dbReference type="InterPro" id="IPR024459">
    <property type="entry name" value="Acb1-like_N"/>
</dbReference>
<comment type="catalytic activity">
    <reaction evidence="4">
        <text>3',3',3'-cAAG + H2O = A[3'-5']pG[3'-5']pAp[3'] + H(+)</text>
        <dbReference type="Rhea" id="RHEA:72867"/>
        <dbReference type="ChEBI" id="CHEBI:15377"/>
        <dbReference type="ChEBI" id="CHEBI:15378"/>
        <dbReference type="ChEBI" id="CHEBI:143810"/>
        <dbReference type="ChEBI" id="CHEBI:192533"/>
    </reaction>
    <physiologicalReaction direction="left-to-right" evidence="4">
        <dbReference type="Rhea" id="RHEA:72868"/>
    </physiologicalReaction>
</comment>
<feature type="region of interest" description="Disordered" evidence="9">
    <location>
        <begin position="437"/>
        <end position="476"/>
    </location>
</feature>
<keyword evidence="13" id="KW-1185">Reference proteome</keyword>
<feature type="domain" description="Anti-CBASS protein Acb1-like C-terminal" evidence="11">
    <location>
        <begin position="480"/>
        <end position="629"/>
    </location>
</feature>